<accession>A0A2N3Y9F5</accession>
<reference evidence="1" key="1">
    <citation type="submission" date="2017-12" db="EMBL/GenBank/DDBJ databases">
        <title>Sequencing the genomes of 1000 Actinobacteria strains.</title>
        <authorList>
            <person name="Klenk H.-P."/>
        </authorList>
    </citation>
    <scope>NUCLEOTIDE SEQUENCE [LARGE SCALE GENOMIC DNA]</scope>
    <source>
        <strain evidence="1">DSM 44228</strain>
    </source>
</reference>
<name>A0A2N3Y9F5_SACSN</name>
<dbReference type="AlphaFoldDB" id="A0A2N3Y9F5"/>
<proteinExistence type="predicted"/>
<dbReference type="EMBL" id="PJNB01000001">
    <property type="protein sequence ID" value="PKW19566.1"/>
    <property type="molecule type" value="Genomic_DNA"/>
</dbReference>
<comment type="caution">
    <text evidence="1">The sequence shown here is derived from an EMBL/GenBank/DDBJ whole genome shotgun (WGS) entry which is preliminary data.</text>
</comment>
<sequence>MVPDRAKRVFARHSPRLIRSGRLLVAVGVAMMALGGLPAQAEPARVTDDPLPSTGCGKASAPAVVDATPIIMQFFARHQLR</sequence>
<gene>
    <name evidence="1" type="ORF">A8926_7741</name>
</gene>
<evidence type="ECO:0000313" key="2">
    <source>
        <dbReference type="Proteomes" id="UP000233786"/>
    </source>
</evidence>
<keyword evidence="2" id="KW-1185">Reference proteome</keyword>
<organism evidence="1 2">
    <name type="scientific">Saccharopolyspora spinosa</name>
    <dbReference type="NCBI Taxonomy" id="60894"/>
    <lineage>
        <taxon>Bacteria</taxon>
        <taxon>Bacillati</taxon>
        <taxon>Actinomycetota</taxon>
        <taxon>Actinomycetes</taxon>
        <taxon>Pseudonocardiales</taxon>
        <taxon>Pseudonocardiaceae</taxon>
        <taxon>Saccharopolyspora</taxon>
    </lineage>
</organism>
<protein>
    <submittedName>
        <fullName evidence="1">Uncharacterized protein</fullName>
    </submittedName>
</protein>
<dbReference type="Proteomes" id="UP000233786">
    <property type="component" value="Unassembled WGS sequence"/>
</dbReference>
<dbReference type="STRING" id="994479.GCA_000194155_00414"/>
<evidence type="ECO:0000313" key="1">
    <source>
        <dbReference type="EMBL" id="PKW19566.1"/>
    </source>
</evidence>